<gene>
    <name evidence="2" type="ORF">HBH39_14565</name>
</gene>
<dbReference type="KEGG" id="saes:HBH39_14565"/>
<organism evidence="2 3">
    <name type="scientific">Shewanella aestuarii</name>
    <dbReference type="NCBI Taxonomy" id="1028752"/>
    <lineage>
        <taxon>Bacteria</taxon>
        <taxon>Pseudomonadati</taxon>
        <taxon>Pseudomonadota</taxon>
        <taxon>Gammaproteobacteria</taxon>
        <taxon>Alteromonadales</taxon>
        <taxon>Shewanellaceae</taxon>
        <taxon>Shewanella</taxon>
    </lineage>
</organism>
<dbReference type="PIRSF" id="PIRSF006287">
    <property type="entry name" value="UCP006287"/>
    <property type="match status" value="1"/>
</dbReference>
<comment type="similarity">
    <text evidence="1">Belongs to the UPF0231 family.</text>
</comment>
<evidence type="ECO:0000313" key="3">
    <source>
        <dbReference type="Proteomes" id="UP000502608"/>
    </source>
</evidence>
<keyword evidence="3" id="KW-1185">Reference proteome</keyword>
<dbReference type="AlphaFoldDB" id="A0A6G9QNB1"/>
<protein>
    <submittedName>
        <fullName evidence="2">YacL family protein</fullName>
    </submittedName>
</protein>
<evidence type="ECO:0000256" key="1">
    <source>
        <dbReference type="ARBA" id="ARBA00005367"/>
    </source>
</evidence>
<proteinExistence type="inferred from homology"/>
<name>A0A6G9QNB1_9GAMM</name>
<dbReference type="Pfam" id="PF06062">
    <property type="entry name" value="UPF0231"/>
    <property type="match status" value="1"/>
</dbReference>
<dbReference type="InterPro" id="IPR008249">
    <property type="entry name" value="UPF0231"/>
</dbReference>
<dbReference type="Proteomes" id="UP000502608">
    <property type="component" value="Chromosome"/>
</dbReference>
<dbReference type="RefSeq" id="WP_167679411.1">
    <property type="nucleotide sequence ID" value="NZ_CP050313.1"/>
</dbReference>
<sequence length="122" mass="14230">MEYEFRRNRLDGTVFANFSMEHEVFGRWFAEELGDDAARAKSILTDIAQLVSKQRSQWRDIGQDLTIDADNEQVRIFVNAIDFEEEHDFEEGMGLYDAESEGFCGLEDFETALTSWLKFIQE</sequence>
<dbReference type="EMBL" id="CP050313">
    <property type="protein sequence ID" value="QIR15555.1"/>
    <property type="molecule type" value="Genomic_DNA"/>
</dbReference>
<evidence type="ECO:0000313" key="2">
    <source>
        <dbReference type="EMBL" id="QIR15555.1"/>
    </source>
</evidence>
<accession>A0A6G9QNB1</accession>
<reference evidence="2 3" key="1">
    <citation type="submission" date="2020-03" db="EMBL/GenBank/DDBJ databases">
        <title>Complete genome sequence of Shewanella sp.</title>
        <authorList>
            <person name="Kim Y.-S."/>
            <person name="Kim S.-J."/>
            <person name="Jung H.-K."/>
            <person name="Kim K.-H."/>
        </authorList>
    </citation>
    <scope>NUCLEOTIDE SEQUENCE [LARGE SCALE GENOMIC DNA]</scope>
    <source>
        <strain evidence="2 3">PN3F2</strain>
    </source>
</reference>